<dbReference type="SUPFAM" id="SSF56112">
    <property type="entry name" value="Protein kinase-like (PK-like)"/>
    <property type="match status" value="1"/>
</dbReference>
<evidence type="ECO:0000313" key="3">
    <source>
        <dbReference type="EMBL" id="KAF5751777.1"/>
    </source>
</evidence>
<dbReference type="PANTHER" id="PTHR47987">
    <property type="entry name" value="OS08G0249100 PROTEIN"/>
    <property type="match status" value="1"/>
</dbReference>
<keyword evidence="4" id="KW-1185">Reference proteome</keyword>
<keyword evidence="3" id="KW-0418">Kinase</keyword>
<keyword evidence="3" id="KW-0808">Transferase</keyword>
<dbReference type="Pfam" id="PF00582">
    <property type="entry name" value="Usp"/>
    <property type="match status" value="1"/>
</dbReference>
<dbReference type="Gene3D" id="3.40.50.620">
    <property type="entry name" value="HUPs"/>
    <property type="match status" value="1"/>
</dbReference>
<dbReference type="SUPFAM" id="SSF52402">
    <property type="entry name" value="Adenine nucleotide alpha hydrolases-like"/>
    <property type="match status" value="1"/>
</dbReference>
<accession>A0A7J7DZN9</accession>
<dbReference type="InterPro" id="IPR014729">
    <property type="entry name" value="Rossmann-like_a/b/a_fold"/>
</dbReference>
<dbReference type="AlphaFoldDB" id="A0A7J7DZN9"/>
<dbReference type="InterPro" id="IPR006016">
    <property type="entry name" value="UspA"/>
</dbReference>
<dbReference type="Proteomes" id="UP000593562">
    <property type="component" value="Unassembled WGS sequence"/>
</dbReference>
<name>A0A7J7DZN9_TRIWF</name>
<comment type="caution">
    <text evidence="3">The sequence shown here is derived from an EMBL/GenBank/DDBJ whole genome shotgun (WGS) entry which is preliminary data.</text>
</comment>
<gene>
    <name evidence="3" type="ORF">HS088_TW02G00795</name>
</gene>
<dbReference type="CDD" id="cd00293">
    <property type="entry name" value="USP-like"/>
    <property type="match status" value="1"/>
</dbReference>
<evidence type="ECO:0000259" key="2">
    <source>
        <dbReference type="Pfam" id="PF00582"/>
    </source>
</evidence>
<dbReference type="InterPro" id="IPR008271">
    <property type="entry name" value="Ser/Thr_kinase_AS"/>
</dbReference>
<proteinExistence type="predicted"/>
<sequence length="537" mass="58955">MTVIEVDGAAGGGGGNEGEVVVVGVKLDSASRELLTWSLVKVAQPGDRVTAVHVLDSIAEGPSSLLSLVKTFDSVLSVYEGFCSLKQVELKLKVCRGSKVKKMLVREAKASGAAKVVVGISKIPHTIRSSISVAKYCARKLSSNVSVFAFDSSKVVFQREAVKLSQENWICSPKSDPDSRSKSLEKNCKSSAMAPVLQKNYGIQLCEKSQSDGGQDNSLAIVPFQTGELVSSSYSPESKQGWQLLQHIFLPKPRLAKKSPTKKTSVFQWVLGLPSRYPSSYVHPDQKQNNSDAVEDHTSSLDGENGAIVPVGSEVLRSPVSPSHDLSEIPKELLGLHEKYSSTCRLFSYKELSMATSDFKPAFCWRERYKVAVGVAEALEYLHNGSAQPVIHRDVKSSNVLLSEDFEPQARPILKDSKISRLLDPRLSNSYDYGQIERMVLAASLCIRRSPKSRPQITVVLKLLQGDEQVTNWARQQVSAAEVDEMDEDAVPTNIQSHINLALLELEDDSFSISSNEQSVSLEDYLQGRWCRTSSFT</sequence>
<protein>
    <submittedName>
        <fullName evidence="3">Proline-rich receptor-like protein kinase PERK14 isoform X1</fullName>
    </submittedName>
</protein>
<dbReference type="FunCoup" id="A0A7J7DZN9">
    <property type="interactions" value="742"/>
</dbReference>
<evidence type="ECO:0000256" key="1">
    <source>
        <dbReference type="SAM" id="MobiDB-lite"/>
    </source>
</evidence>
<reference evidence="3 4" key="1">
    <citation type="journal article" date="2020" name="Nat. Commun.">
        <title>Genome of Tripterygium wilfordii and identification of cytochrome P450 involved in triptolide biosynthesis.</title>
        <authorList>
            <person name="Tu L."/>
            <person name="Su P."/>
            <person name="Zhang Z."/>
            <person name="Gao L."/>
            <person name="Wang J."/>
            <person name="Hu T."/>
            <person name="Zhou J."/>
            <person name="Zhang Y."/>
            <person name="Zhao Y."/>
            <person name="Liu Y."/>
            <person name="Song Y."/>
            <person name="Tong Y."/>
            <person name="Lu Y."/>
            <person name="Yang J."/>
            <person name="Xu C."/>
            <person name="Jia M."/>
            <person name="Peters R.J."/>
            <person name="Huang L."/>
            <person name="Gao W."/>
        </authorList>
    </citation>
    <scope>NUCLEOTIDE SEQUENCE [LARGE SCALE GENOMIC DNA]</scope>
    <source>
        <strain evidence="4">cv. XIE 37</strain>
        <tissue evidence="3">Leaf</tissue>
    </source>
</reference>
<evidence type="ECO:0000313" key="4">
    <source>
        <dbReference type="Proteomes" id="UP000593562"/>
    </source>
</evidence>
<dbReference type="EMBL" id="JAAARO010000002">
    <property type="protein sequence ID" value="KAF5751777.1"/>
    <property type="molecule type" value="Genomic_DNA"/>
</dbReference>
<keyword evidence="3" id="KW-0675">Receptor</keyword>
<feature type="domain" description="UspA" evidence="2">
    <location>
        <begin position="21"/>
        <end position="146"/>
    </location>
</feature>
<dbReference type="Gene3D" id="1.10.510.10">
    <property type="entry name" value="Transferase(Phosphotransferase) domain 1"/>
    <property type="match status" value="2"/>
</dbReference>
<dbReference type="PANTHER" id="PTHR47987:SF5">
    <property type="entry name" value="PROTEIN KINASE DOMAIN-CONTAINING PROTEIN"/>
    <property type="match status" value="1"/>
</dbReference>
<dbReference type="InterPro" id="IPR046958">
    <property type="entry name" value="RBK1/2/STUNTED"/>
</dbReference>
<dbReference type="FunFam" id="3.40.50.620:FF:000177">
    <property type="entry name" value="probable receptor-like serine/threonine-protein kinase At5g57670"/>
    <property type="match status" value="1"/>
</dbReference>
<dbReference type="PROSITE" id="PS00108">
    <property type="entry name" value="PROTEIN_KINASE_ST"/>
    <property type="match status" value="1"/>
</dbReference>
<dbReference type="GO" id="GO:0004672">
    <property type="term" value="F:protein kinase activity"/>
    <property type="evidence" value="ECO:0007669"/>
    <property type="project" value="InterPro"/>
</dbReference>
<dbReference type="InParanoid" id="A0A7J7DZN9"/>
<organism evidence="3 4">
    <name type="scientific">Tripterygium wilfordii</name>
    <name type="common">Thunder God vine</name>
    <dbReference type="NCBI Taxonomy" id="458696"/>
    <lineage>
        <taxon>Eukaryota</taxon>
        <taxon>Viridiplantae</taxon>
        <taxon>Streptophyta</taxon>
        <taxon>Embryophyta</taxon>
        <taxon>Tracheophyta</taxon>
        <taxon>Spermatophyta</taxon>
        <taxon>Magnoliopsida</taxon>
        <taxon>eudicotyledons</taxon>
        <taxon>Gunneridae</taxon>
        <taxon>Pentapetalae</taxon>
        <taxon>rosids</taxon>
        <taxon>fabids</taxon>
        <taxon>Celastrales</taxon>
        <taxon>Celastraceae</taxon>
        <taxon>Tripterygium</taxon>
    </lineage>
</organism>
<dbReference type="InterPro" id="IPR011009">
    <property type="entry name" value="Kinase-like_dom_sf"/>
</dbReference>
<feature type="region of interest" description="Disordered" evidence="1">
    <location>
        <begin position="280"/>
        <end position="304"/>
    </location>
</feature>